<dbReference type="PATRIC" id="fig|1502723.3.peg.2678"/>
<reference evidence="2" key="1">
    <citation type="submission" date="2015-02" db="EMBL/GenBank/DDBJ databases">
        <title>Draft Genome of Frankia sp. CpI1-S.</title>
        <authorList>
            <person name="Oshone R.T."/>
            <person name="Ngom M."/>
            <person name="Ghodhbane-Gtari F."/>
            <person name="Gtari M."/>
            <person name="Morris K."/>
            <person name="Thomas K."/>
            <person name="Sen A."/>
            <person name="Tisa L.S."/>
        </authorList>
    </citation>
    <scope>NUCLEOTIDE SEQUENCE [LARGE SCALE GENOMIC DNA]</scope>
    <source>
        <strain evidence="2">CpI1-S</strain>
    </source>
</reference>
<organism evidence="1 2">
    <name type="scientific">Frankia torreyi</name>
    <dbReference type="NCBI Taxonomy" id="1856"/>
    <lineage>
        <taxon>Bacteria</taxon>
        <taxon>Bacillati</taxon>
        <taxon>Actinomycetota</taxon>
        <taxon>Actinomycetes</taxon>
        <taxon>Frankiales</taxon>
        <taxon>Frankiaceae</taxon>
        <taxon>Frankia</taxon>
    </lineage>
</organism>
<sequence length="547" mass="58324">MAPRMGRRLRRWLRRPAVAAASDGWGERDHLPAPATTERVLAAAGGADPNVGPAEFATALLIVARDGDPALRAAVVTALGTAGAPWWLAVDQALRQRWWWAPAWSRRLAADLADGEVDELRLVVAGCHHDGRIREAAVVRLADCEHPAAVAVLALRACDWVAEVRSRARSVVEGWPSPPGGPALSTLAELAFALRGRRAGGWLAQRVDQVLRDLPAQRLDPLLSARDRGTRRAAYCAAIAAGQLSLDRLTTAAIREGDLPIRTMCARAAVRAAAGPAHLHAMLASRTALVRAEALQALIVTGDLDVAEAALADRHPLVRGIAQAAVRRTGGDPAEHYRRLAARQAPELGVIAGLEVTGELGVVAGLGETGVADDADVVARWLAHPRARVRAEAIRALRRLGVTRPAELVPMLRDESPAVARQAVASLRGQIGAVAPAVLEGLLDADNPPSLRLAGYRLLIAGDAWQRLATNLRLLGDADERLRASARADVTAWLVREAAATFHEPSRERAAELAGLIEAARPILGDHRAQVLRFHAGLDVLSTRGRR</sequence>
<dbReference type="Gene3D" id="1.25.10.10">
    <property type="entry name" value="Leucine-rich Repeat Variant"/>
    <property type="match status" value="1"/>
</dbReference>
<proteinExistence type="predicted"/>
<accession>A0A0D8BEB1</accession>
<evidence type="ECO:0000313" key="1">
    <source>
        <dbReference type="EMBL" id="KJE22390.1"/>
    </source>
</evidence>
<comment type="caution">
    <text evidence="1">The sequence shown here is derived from an EMBL/GenBank/DDBJ whole genome shotgun (WGS) entry which is preliminary data.</text>
</comment>
<dbReference type="InterPro" id="IPR016024">
    <property type="entry name" value="ARM-type_fold"/>
</dbReference>
<gene>
    <name evidence="1" type="ORF">FF36_03262</name>
</gene>
<dbReference type="Pfam" id="PF13646">
    <property type="entry name" value="HEAT_2"/>
    <property type="match status" value="1"/>
</dbReference>
<name>A0A0D8BEB1_9ACTN</name>
<keyword evidence="2" id="KW-1185">Reference proteome</keyword>
<dbReference type="AlphaFoldDB" id="A0A0D8BEB1"/>
<dbReference type="InterPro" id="IPR011989">
    <property type="entry name" value="ARM-like"/>
</dbReference>
<evidence type="ECO:0000313" key="2">
    <source>
        <dbReference type="Proteomes" id="UP000032545"/>
    </source>
</evidence>
<dbReference type="SUPFAM" id="SSF48371">
    <property type="entry name" value="ARM repeat"/>
    <property type="match status" value="1"/>
</dbReference>
<protein>
    <recommendedName>
        <fullName evidence="3">HEAT repeat protein</fullName>
    </recommendedName>
</protein>
<reference evidence="1 2" key="2">
    <citation type="journal article" date="2016" name="Genome Announc.">
        <title>Permanent Draft Genome Sequences for Two Variants of Frankia sp. Strain CpI1, the First Frankia Strain Isolated from Root Nodules of Comptonia peregrina.</title>
        <authorList>
            <person name="Oshone R."/>
            <person name="Hurst S.G.IV."/>
            <person name="Abebe-Akele F."/>
            <person name="Simpson S."/>
            <person name="Morris K."/>
            <person name="Thomas W.K."/>
            <person name="Tisa L.S."/>
        </authorList>
    </citation>
    <scope>NUCLEOTIDE SEQUENCE [LARGE SCALE GENOMIC DNA]</scope>
    <source>
        <strain evidence="2">CpI1-S</strain>
    </source>
</reference>
<evidence type="ECO:0008006" key="3">
    <source>
        <dbReference type="Google" id="ProtNLM"/>
    </source>
</evidence>
<dbReference type="EMBL" id="JYFN01000024">
    <property type="protein sequence ID" value="KJE22390.1"/>
    <property type="molecule type" value="Genomic_DNA"/>
</dbReference>
<dbReference type="Proteomes" id="UP000032545">
    <property type="component" value="Unassembled WGS sequence"/>
</dbReference>